<dbReference type="GeneID" id="107226099"/>
<keyword evidence="2" id="KW-0472">Membrane</keyword>
<evidence type="ECO:0000313" key="8">
    <source>
        <dbReference type="RefSeq" id="XP_046590515.1"/>
    </source>
</evidence>
<dbReference type="RefSeq" id="XP_046590517.1">
    <property type="nucleotide sequence ID" value="XM_046734561.1"/>
</dbReference>
<evidence type="ECO:0000313" key="4">
    <source>
        <dbReference type="Proteomes" id="UP000829291"/>
    </source>
</evidence>
<dbReference type="SUPFAM" id="SSF68906">
    <property type="entry name" value="SAP domain"/>
    <property type="match status" value="1"/>
</dbReference>
<dbReference type="RefSeq" id="XP_046590515.1">
    <property type="nucleotide sequence ID" value="XM_046734559.1"/>
</dbReference>
<evidence type="ECO:0000313" key="10">
    <source>
        <dbReference type="RefSeq" id="XP_046590517.1"/>
    </source>
</evidence>
<proteinExistence type="predicted"/>
<organism evidence="4 7">
    <name type="scientific">Neodiprion lecontei</name>
    <name type="common">Redheaded pine sawfly</name>
    <dbReference type="NCBI Taxonomy" id="441921"/>
    <lineage>
        <taxon>Eukaryota</taxon>
        <taxon>Metazoa</taxon>
        <taxon>Ecdysozoa</taxon>
        <taxon>Arthropoda</taxon>
        <taxon>Hexapoda</taxon>
        <taxon>Insecta</taxon>
        <taxon>Pterygota</taxon>
        <taxon>Neoptera</taxon>
        <taxon>Endopterygota</taxon>
        <taxon>Hymenoptera</taxon>
        <taxon>Tenthredinoidea</taxon>
        <taxon>Diprionidae</taxon>
        <taxon>Diprioninae</taxon>
        <taxon>Neodiprion</taxon>
    </lineage>
</organism>
<feature type="domain" description="SAP" evidence="3">
    <location>
        <begin position="47"/>
        <end position="81"/>
    </location>
</feature>
<name>A0A6J0C7A1_NEOLC</name>
<dbReference type="InterPro" id="IPR003034">
    <property type="entry name" value="SAP_dom"/>
</dbReference>
<keyword evidence="2" id="KW-1133">Transmembrane helix</keyword>
<evidence type="ECO:0000256" key="1">
    <source>
        <dbReference type="SAM" id="MobiDB-lite"/>
    </source>
</evidence>
<accession>A0A6J0C7A1</accession>
<feature type="compositionally biased region" description="Polar residues" evidence="1">
    <location>
        <begin position="113"/>
        <end position="125"/>
    </location>
</feature>
<dbReference type="InterPro" id="IPR036361">
    <property type="entry name" value="SAP_dom_sf"/>
</dbReference>
<dbReference type="Proteomes" id="UP000829291">
    <property type="component" value="Chromosome 3"/>
</dbReference>
<feature type="transmembrane region" description="Helical" evidence="2">
    <location>
        <begin position="350"/>
        <end position="366"/>
    </location>
</feature>
<evidence type="ECO:0000313" key="5">
    <source>
        <dbReference type="RefSeq" id="XP_015522271.1"/>
    </source>
</evidence>
<dbReference type="RefSeq" id="XP_015522271.1">
    <property type="nucleotide sequence ID" value="XM_015666785.1"/>
</dbReference>
<feature type="transmembrane region" description="Helical" evidence="2">
    <location>
        <begin position="205"/>
        <end position="228"/>
    </location>
</feature>
<evidence type="ECO:0000256" key="2">
    <source>
        <dbReference type="SAM" id="Phobius"/>
    </source>
</evidence>
<evidence type="ECO:0000313" key="9">
    <source>
        <dbReference type="RefSeq" id="XP_046590516.1"/>
    </source>
</evidence>
<dbReference type="RefSeq" id="XP_046590514.1">
    <property type="nucleotide sequence ID" value="XM_046734558.1"/>
</dbReference>
<feature type="compositionally biased region" description="Low complexity" evidence="1">
    <location>
        <begin position="13"/>
        <end position="27"/>
    </location>
</feature>
<dbReference type="RefSeq" id="XP_015522272.1">
    <property type="nucleotide sequence ID" value="XM_015666786.1"/>
</dbReference>
<keyword evidence="4" id="KW-1185">Reference proteome</keyword>
<sequence length="497" mass="55431">MVRKRVGRKANHTTSTSSTTTTEYSESNFNQLSSGGSFSNSAITSSLRRMTREQLKGLLRDRRLPVSGNKTDMINRLGATMSENTSAVRRTKDTSTATNGTRQSTPAAKKSSHTSQSHLHSNQNSDLDVDPDSLTLWHHPIKTLNFFLQELLINVVSLTKNTFKYRKTVWSIIMIAGLFLLSSRVSGPQQQLFKSWEATVVWWFYWVGLGVLSSVGLGTGLHTFVLYLGPHIASVTMAAYECGGLNFPEPPYPDQIVCPSTVDPAWTASVLNIMRKVRIEAMLWGAGTALGELPPYFMARAARLSRQSDKDHDQGQDQEELRELEALEALENGEKCVSLGMRAKLAMKHFVQKAGFLGILACASIPNPLFDLAGLTCGHYLIPFWTFFGATLVGKAVVKMHIQQLAVIVAFNEELLDKVIALLAIIPVIGPKFQEPLKRYLIEQKQKLHDKSSIEGSTTISWLFDKFVMLMVCYFLVTIIHALARNHHRRRTKSSTD</sequence>
<dbReference type="RefSeq" id="XP_046590516.1">
    <property type="nucleotide sequence ID" value="XM_046734560.1"/>
</dbReference>
<feature type="transmembrane region" description="Helical" evidence="2">
    <location>
        <begin position="405"/>
        <end position="429"/>
    </location>
</feature>
<feature type="transmembrane region" description="Helical" evidence="2">
    <location>
        <begin position="168"/>
        <end position="185"/>
    </location>
</feature>
<feature type="compositionally biased region" description="Polar residues" evidence="1">
    <location>
        <begin position="28"/>
        <end position="40"/>
    </location>
</feature>
<feature type="transmembrane region" description="Helical" evidence="2">
    <location>
        <begin position="467"/>
        <end position="484"/>
    </location>
</feature>
<dbReference type="AlphaFoldDB" id="A0A6J0C7A1"/>
<feature type="transmembrane region" description="Helical" evidence="2">
    <location>
        <begin position="372"/>
        <end position="393"/>
    </location>
</feature>
<gene>
    <name evidence="5 6 7 8 9 10 11" type="primary">LOC107226099</name>
</gene>
<dbReference type="PROSITE" id="PS50800">
    <property type="entry name" value="SAP"/>
    <property type="match status" value="1"/>
</dbReference>
<protein>
    <submittedName>
        <fullName evidence="7 8">Vacuole membrane protein 1 isoform X1</fullName>
    </submittedName>
    <submittedName>
        <fullName evidence="5 6">Vacuole membrane protein 1-like isoform X1</fullName>
    </submittedName>
</protein>
<evidence type="ECO:0000313" key="6">
    <source>
        <dbReference type="RefSeq" id="XP_015522272.1"/>
    </source>
</evidence>
<dbReference type="KEGG" id="nlo:107226099"/>
<dbReference type="RefSeq" id="XP_046590518.1">
    <property type="nucleotide sequence ID" value="XM_046734562.1"/>
</dbReference>
<reference evidence="7 8" key="1">
    <citation type="submission" date="2025-05" db="UniProtKB">
        <authorList>
            <consortium name="RefSeq"/>
        </authorList>
    </citation>
    <scope>IDENTIFICATION</scope>
    <source>
        <tissue evidence="7 8">Thorax and Abdomen</tissue>
        <tissue evidence="5 6">Whole body</tissue>
    </source>
</reference>
<evidence type="ECO:0000313" key="7">
    <source>
        <dbReference type="RefSeq" id="XP_046590514.1"/>
    </source>
</evidence>
<feature type="compositionally biased region" description="Polar residues" evidence="1">
    <location>
        <begin position="81"/>
        <end position="106"/>
    </location>
</feature>
<dbReference type="SMART" id="SM00513">
    <property type="entry name" value="SAP"/>
    <property type="match status" value="1"/>
</dbReference>
<evidence type="ECO:0000313" key="11">
    <source>
        <dbReference type="RefSeq" id="XP_046590518.1"/>
    </source>
</evidence>
<feature type="compositionally biased region" description="Basic residues" evidence="1">
    <location>
        <begin position="1"/>
        <end position="11"/>
    </location>
</feature>
<dbReference type="Pfam" id="PF02037">
    <property type="entry name" value="SAP"/>
    <property type="match status" value="1"/>
</dbReference>
<evidence type="ECO:0000259" key="3">
    <source>
        <dbReference type="PROSITE" id="PS50800"/>
    </source>
</evidence>
<dbReference type="OrthoDB" id="2016540at2759"/>
<keyword evidence="2" id="KW-0812">Transmembrane</keyword>
<dbReference type="Gene3D" id="1.10.720.30">
    <property type="entry name" value="SAP domain"/>
    <property type="match status" value="1"/>
</dbReference>
<feature type="region of interest" description="Disordered" evidence="1">
    <location>
        <begin position="56"/>
        <end position="125"/>
    </location>
</feature>
<feature type="region of interest" description="Disordered" evidence="1">
    <location>
        <begin position="1"/>
        <end position="40"/>
    </location>
</feature>